<protein>
    <submittedName>
        <fullName evidence="2">Uncharacterized protein</fullName>
    </submittedName>
</protein>
<evidence type="ECO:0000256" key="1">
    <source>
        <dbReference type="SAM" id="MobiDB-lite"/>
    </source>
</evidence>
<reference evidence="2 3" key="1">
    <citation type="journal article" date="2023" name="Plants (Basel)">
        <title>Bridging the Gap: Combining Genomics and Transcriptomics Approaches to Understand Stylosanthes scabra, an Orphan Legume from the Brazilian Caatinga.</title>
        <authorList>
            <person name="Ferreira-Neto J.R.C."/>
            <person name="da Silva M.D."/>
            <person name="Binneck E."/>
            <person name="de Melo N.F."/>
            <person name="da Silva R.H."/>
            <person name="de Melo A.L.T.M."/>
            <person name="Pandolfi V."/>
            <person name="Bustamante F.O."/>
            <person name="Brasileiro-Vidal A.C."/>
            <person name="Benko-Iseppon A.M."/>
        </authorList>
    </citation>
    <scope>NUCLEOTIDE SEQUENCE [LARGE SCALE GENOMIC DNA]</scope>
    <source>
        <tissue evidence="2">Leaves</tissue>
    </source>
</reference>
<gene>
    <name evidence="2" type="ORF">PIB30_078782</name>
</gene>
<dbReference type="EMBL" id="JASCZI010091719">
    <property type="protein sequence ID" value="MED6151074.1"/>
    <property type="molecule type" value="Genomic_DNA"/>
</dbReference>
<evidence type="ECO:0000313" key="2">
    <source>
        <dbReference type="EMBL" id="MED6151074.1"/>
    </source>
</evidence>
<accession>A0ABU6TQI8</accession>
<proteinExistence type="predicted"/>
<evidence type="ECO:0000313" key="3">
    <source>
        <dbReference type="Proteomes" id="UP001341840"/>
    </source>
</evidence>
<comment type="caution">
    <text evidence="2">The sequence shown here is derived from an EMBL/GenBank/DDBJ whole genome shotgun (WGS) entry which is preliminary data.</text>
</comment>
<keyword evidence="3" id="KW-1185">Reference proteome</keyword>
<dbReference type="Proteomes" id="UP001341840">
    <property type="component" value="Unassembled WGS sequence"/>
</dbReference>
<organism evidence="2 3">
    <name type="scientific">Stylosanthes scabra</name>
    <dbReference type="NCBI Taxonomy" id="79078"/>
    <lineage>
        <taxon>Eukaryota</taxon>
        <taxon>Viridiplantae</taxon>
        <taxon>Streptophyta</taxon>
        <taxon>Embryophyta</taxon>
        <taxon>Tracheophyta</taxon>
        <taxon>Spermatophyta</taxon>
        <taxon>Magnoliopsida</taxon>
        <taxon>eudicotyledons</taxon>
        <taxon>Gunneridae</taxon>
        <taxon>Pentapetalae</taxon>
        <taxon>rosids</taxon>
        <taxon>fabids</taxon>
        <taxon>Fabales</taxon>
        <taxon>Fabaceae</taxon>
        <taxon>Papilionoideae</taxon>
        <taxon>50 kb inversion clade</taxon>
        <taxon>dalbergioids sensu lato</taxon>
        <taxon>Dalbergieae</taxon>
        <taxon>Pterocarpus clade</taxon>
        <taxon>Stylosanthes</taxon>
    </lineage>
</organism>
<name>A0ABU6TQI8_9FABA</name>
<dbReference type="InterPro" id="IPR022027">
    <property type="entry name" value="Astro_capsid_p"/>
</dbReference>
<dbReference type="Pfam" id="PF12226">
    <property type="entry name" value="Astro_capsid_p"/>
    <property type="match status" value="1"/>
</dbReference>
<feature type="compositionally biased region" description="Acidic residues" evidence="1">
    <location>
        <begin position="101"/>
        <end position="138"/>
    </location>
</feature>
<sequence length="283" mass="33088">MTDASSGWALMNKTPEEAWELIETVANANQHFNTRATLGPTVKVYTRNLPTNNPNLNCLLQVHCHHISYQIPREESMLFIVKGAMRRKMRMKSRKRKESEEKSDEDKEEESENESNDDEEEEEPDDDEEDESESEEDEEHKIYNKQRTFFIATLFNNMMIEEEIFVKCNDHGPCLVNCKIKGVEVRRITIPTDFHVIEPKKGERGGRPQVLLGRPFLKTAEFKLIYYDEIFIFSVGNANEIFRIIPPPKPHKKGIHQLQIDKGKVWERSSKERKKVVARVKEK</sequence>
<feature type="region of interest" description="Disordered" evidence="1">
    <location>
        <begin position="90"/>
        <end position="140"/>
    </location>
</feature>